<evidence type="ECO:0000313" key="7">
    <source>
        <dbReference type="Proteomes" id="UP000017133"/>
    </source>
</evidence>
<dbReference type="SUPFAM" id="SSF52777">
    <property type="entry name" value="CoA-dependent acyltransferases"/>
    <property type="match status" value="7"/>
</dbReference>
<feature type="domain" description="Carrier" evidence="5">
    <location>
        <begin position="636"/>
        <end position="710"/>
    </location>
</feature>
<dbReference type="Gene3D" id="2.30.38.10">
    <property type="entry name" value="Luciferase, Domain 3"/>
    <property type="match status" value="4"/>
</dbReference>
<evidence type="ECO:0000256" key="3">
    <source>
        <dbReference type="ARBA" id="ARBA00022450"/>
    </source>
</evidence>
<dbReference type="GO" id="GO:0003824">
    <property type="term" value="F:catalytic activity"/>
    <property type="evidence" value="ECO:0007669"/>
    <property type="project" value="InterPro"/>
</dbReference>
<feature type="non-terminal residue" evidence="6">
    <location>
        <position position="1"/>
    </location>
</feature>
<dbReference type="SUPFAM" id="SSF56801">
    <property type="entry name" value="Acetyl-CoA synthetase-like"/>
    <property type="match status" value="4"/>
</dbReference>
<dbReference type="InterPro" id="IPR036736">
    <property type="entry name" value="ACP-like_sf"/>
</dbReference>
<evidence type="ECO:0000256" key="4">
    <source>
        <dbReference type="ARBA" id="ARBA00022553"/>
    </source>
</evidence>
<dbReference type="FunFam" id="3.30.300.30:FF:000010">
    <property type="entry name" value="Enterobactin synthetase component F"/>
    <property type="match status" value="4"/>
</dbReference>
<dbReference type="PROSITE" id="PS00012">
    <property type="entry name" value="PHOSPHOPANTETHEINE"/>
    <property type="match status" value="3"/>
</dbReference>
<dbReference type="Proteomes" id="UP000017133">
    <property type="component" value="Unassembled WGS sequence"/>
</dbReference>
<dbReference type="FunFam" id="1.10.1200.10:FF:000005">
    <property type="entry name" value="Nonribosomal peptide synthetase 1"/>
    <property type="match status" value="4"/>
</dbReference>
<dbReference type="PANTHER" id="PTHR45527:SF1">
    <property type="entry name" value="FATTY ACID SYNTHASE"/>
    <property type="match status" value="1"/>
</dbReference>
<keyword evidence="3" id="KW-0596">Phosphopantetheine</keyword>
<dbReference type="PANTHER" id="PTHR45527">
    <property type="entry name" value="NONRIBOSOMAL PEPTIDE SYNTHETASE"/>
    <property type="match status" value="1"/>
</dbReference>
<evidence type="ECO:0000313" key="6">
    <source>
        <dbReference type="EMBL" id="ERT10283.1"/>
    </source>
</evidence>
<keyword evidence="4" id="KW-0597">Phosphoprotein</keyword>
<feature type="domain" description="Carrier" evidence="5">
    <location>
        <begin position="3843"/>
        <end position="3917"/>
    </location>
</feature>
<reference evidence="6 7" key="1">
    <citation type="submission" date="2013-10" db="EMBL/GenBank/DDBJ databases">
        <title>Whole Genome Shotgun Sequence of Photorhabdus temperata J3.</title>
        <authorList>
            <person name="Park G.-S."/>
            <person name="Hong S.-J."/>
            <person name="Shin J.-H."/>
        </authorList>
    </citation>
    <scope>NUCLEOTIDE SEQUENCE [LARGE SCALE GENOMIC DNA]</scope>
    <source>
        <strain evidence="6 7">J3</strain>
    </source>
</reference>
<gene>
    <name evidence="6" type="ORF">O185_25840</name>
</gene>
<dbReference type="NCBIfam" id="TIGR01733">
    <property type="entry name" value="AA-adenyl-dom"/>
    <property type="match status" value="4"/>
</dbReference>
<dbReference type="Gene3D" id="3.30.559.10">
    <property type="entry name" value="Chloramphenicol acetyltransferase-like domain"/>
    <property type="match status" value="3"/>
</dbReference>
<dbReference type="EMBL" id="AXDT01000414">
    <property type="protein sequence ID" value="ERT10283.1"/>
    <property type="molecule type" value="Genomic_DNA"/>
</dbReference>
<dbReference type="NCBIfam" id="NF003417">
    <property type="entry name" value="PRK04813.1"/>
    <property type="match status" value="4"/>
</dbReference>
<comment type="similarity">
    <text evidence="2">Belongs to the ATP-dependent AMP-binding enzyme family.</text>
</comment>
<keyword evidence="7" id="KW-1185">Reference proteome</keyword>
<dbReference type="GO" id="GO:0043041">
    <property type="term" value="P:amino acid activation for nonribosomal peptide biosynthetic process"/>
    <property type="evidence" value="ECO:0007669"/>
    <property type="project" value="TreeGrafter"/>
</dbReference>
<dbReference type="CDD" id="cd12117">
    <property type="entry name" value="A_NRPS_Srf_like"/>
    <property type="match status" value="1"/>
</dbReference>
<dbReference type="SUPFAM" id="SSF47336">
    <property type="entry name" value="ACP-like"/>
    <property type="match status" value="4"/>
</dbReference>
<dbReference type="Gene3D" id="3.40.50.980">
    <property type="match status" value="8"/>
</dbReference>
<dbReference type="CDD" id="cd19531">
    <property type="entry name" value="LCL_NRPS-like"/>
    <property type="match status" value="1"/>
</dbReference>
<dbReference type="Gene3D" id="3.30.559.30">
    <property type="entry name" value="Nonribosomal peptide synthetase, condensation domain"/>
    <property type="match status" value="4"/>
</dbReference>
<dbReference type="CDD" id="cd05930">
    <property type="entry name" value="A_NRPS"/>
    <property type="match status" value="3"/>
</dbReference>
<dbReference type="InterPro" id="IPR006162">
    <property type="entry name" value="Ppantetheine_attach_site"/>
</dbReference>
<dbReference type="PROSITE" id="PS50075">
    <property type="entry name" value="CARRIER"/>
    <property type="match status" value="4"/>
</dbReference>
<dbReference type="FunFam" id="3.40.50.980:FF:000001">
    <property type="entry name" value="Non-ribosomal peptide synthetase"/>
    <property type="match status" value="4"/>
</dbReference>
<protein>
    <recommendedName>
        <fullName evidence="5">Carrier domain-containing protein</fullName>
    </recommendedName>
</protein>
<dbReference type="Pfam" id="PF00550">
    <property type="entry name" value="PP-binding"/>
    <property type="match status" value="4"/>
</dbReference>
<dbReference type="FunFam" id="3.40.50.12780:FF:000012">
    <property type="entry name" value="Non-ribosomal peptide synthetase"/>
    <property type="match status" value="3"/>
</dbReference>
<dbReference type="InterPro" id="IPR023213">
    <property type="entry name" value="CAT-like_dom_sf"/>
</dbReference>
<dbReference type="PROSITE" id="PS00455">
    <property type="entry name" value="AMP_BINDING"/>
    <property type="match status" value="4"/>
</dbReference>
<dbReference type="GO" id="GO:0044550">
    <property type="term" value="P:secondary metabolite biosynthetic process"/>
    <property type="evidence" value="ECO:0007669"/>
    <property type="project" value="UniProtKB-ARBA"/>
</dbReference>
<dbReference type="InterPro" id="IPR000873">
    <property type="entry name" value="AMP-dep_synth/lig_dom"/>
</dbReference>
<dbReference type="InterPro" id="IPR001242">
    <property type="entry name" value="Condensation_dom"/>
</dbReference>
<dbReference type="Pfam" id="PF13193">
    <property type="entry name" value="AMP-binding_C"/>
    <property type="match status" value="4"/>
</dbReference>
<proteinExistence type="inferred from homology"/>
<dbReference type="InterPro" id="IPR009081">
    <property type="entry name" value="PP-bd_ACP"/>
</dbReference>
<sequence length="3981" mass="436126">EHASLALAQRCSGVASGTPLFNALLNYRHNTQSAATDDIISGVEFLGAQERTNYPFVLSVEDSGADLGLTAQVVQPFDPARICGYMQQALESLAATLEQVPETPVRALNILPETERRLLLKTWNATETAYPEQLSIHQLFEQQVEKNPDATALIYEEQTLSYAELNARANRLAHQLIVLGVAPDQPVAICVASSPARVMGLLAVLKAGGAYVPLDPAYPGERLLHILTDAAPTILLADNAGYTALGEERLSGLTVLDPNSLFDQLDSNPQISALTSCHLAYVIYTSGSTGTPKGVMVEHRGLINLIRDKIVQFDIHSGSRMLQFASLGFDACVWEIMMALGSGASLVIAADFVRQDPFRLWHYLEQQAVTHACLTPALLRDGADLPALTITPTVILGGEAPSAVLLQALCNRVTLFNAYGPTEITVCATAWRCPPDYTDTLVPIGHPTANTQVYLLDACGQPVPLGAVGELYIGGAGVARGYLNRPELTTERFLADPFSERPDARMYRTGDLARYLPDGNLVFIGRNDQQIKIRGFRIEPGEIEVRLIEHPAVREAAVLALGEGQDPRLVAWVVAEASDELANSLRTHLSTILPDYMVPAAFVRLDALPLTPNGKLDRRALPALGEEAFARQIYAAPQGEMETALAAIWRELLGIEQISRYDNFFALGGHSLLAVRMVERLRNLGLTLAVRELFQSPMLCELARTLGTYRAVVVPANVITPATTALTPAMLPLVNLTQTEIDLIVRQVPDGIANIQDIYALSPLQDGILFHHLLTDEGDPYLLVSQVRFADRLLLDRYLAAVQWVVDRHDILRTAFLWQGLSVPVQVVWRQAPLSVTEVTFDPADGSICDQLAQRFDPRRYRLELNQAPLLCFVVTQEEDGSWGVLELLHHLIGDHTTLEVMNREVQAYLTGQESNLPTPVPFRHLIAQARLGMSPEEHSRFFTDMLAEVEEPTLPFGLAGVHHDGAQVTQSHRMLTTALNDALRRQARCLGVSLAALCHVAWAQVLSRTSGQQKVVFGTVLFGRMQASEGADSGMGLFINTLPLRLDMDDTPVRESVRSAHNLLAGLLEHEHASLALAQRCSGVASGTPLFNALLNYRHNTLLEGGDNRLSGIEFLGGQERTNYPLMLSVEDFGESLGLTAQVVQPFEPERICGYMQQALESLVAALEQAPETSVRALEILPENERTLLLKTWNATETSYPELLCIHQLFEQQAEKTPAALALIAGDQTLSYRELNACANGLARQLVAQGVCPDDPVAILLERSMELVVAQLAILKVGAVYVPIDPRVPDDRKIGLINDCLAKLLLTDIQTDIPVNLVVPLLRFSGEQEVIRDKESPNLDLPCSSTEAAYVMYTSGSTGMPKGVVVPHRAVVRLVINNGYADIGQDDRVAFAANPVFDASTFEVWAPLLNGGALVVINPVTLLTPLAFVRALQEYQITVLWLSVGLFNRLVADLSPILPQIKILIVGGDVLDPHIIAQVLRNGPPQQLLNGYGPSEGTTFSATYRITALSVGTTKIPIGRPIANTRIYLLDAEGQLVPLGAIGEIYVGGDGVACGYFNRPELTVERFLVDPFSDKPDARMYRTGDLARYLPDGNLEFIGRNDQQVKIRGFRIEPGEIEARLAEYPAVQEAVVLALGEEQDKQLIAYVVAEADDGLVNRLRTCLSTILPDYMVPAAFVRLDAFPLTPNGKLDRRALPAPDESAFARQVYAVPRGEMEIALASIWRELLGMEQISRYDNFFALGGHSLLAVRMMNRIAALGVELPLTTLFKSPTLAIFAEEMGARFDEQGSRLPAIQPIVRGGKLPLSFAQQRLWFLAQLEGVSETYHIPMALRLCGQLDIAAWQQALDVLFARHEALRSVFVTVDGQPQVELLPAELGLPITQYDLRQVPDVDNQLKCLCMQEAEALFDLARGPLIRAALIQQADNDYVFLLTQHHIVSDGWSVGVLMHELNALYQAFLAGQPDPLPPLAIQYPDYAAWQRQWFSVEHLQSQSNYWRTVLADAPVLLDLPTDRPRPPEQSFAGNVVPINLDTELTTSLKRLSEQYGVTLFMTLLSAWATVLSRLSGQDDLVIGTPSASRSRQEVESLIGFFVNTLALRIDLSGRPNVVELLTRVRQTALAAQAHQDLPFEQVVEIVQPPRCLAHMPLFQVMLTWQNDEHTGWELPGLAVSPAELLFDTVKFDLELDLSEEEGRIVGALSYATALFDQSTIERYVGYLHTVLQAMVASPLQTVGEIDILTPAERRLLLETWNTTAVPYPDALCIHQLFEQQAEKNPDATALVYQEQTFSYAELNTCANRLAHQLIAFGVGPDQRVAICVTRSPAMVIGLLAVLKAGGAYVPLDPTYPGERLAHMLNDAAPSVVLVDMTGRAALGEKALAGLRVLDPNTLPNQPDNNPLVAALTPQHLAYVIYTSGSTGTPKGVMVEHQAVYQRTLGFNETYTVTEQDRVLQFSSFAFDASVEEFFSSLCNGATLVMRDDNWLASVQAFVSLTRQYRITVMSLPTLFWSELTARDNLLQLADCLRLIIIGGEAVKKRAIQDWFTQVTHHPRLLNTYGPTENTVIATYQEIVSPEDDCTIGRPVSNTCIYLLDRDGQPVPLGSIGEMYIGGVGVARGYLNQPELTAERFLVDPFSGAADARMYRSGDLARYLPDGKLVFIGRNDQQVKIRGFRIEPGEIEARLTALPAVSEAVVLALGEGQAKCLVAYIAAEADEGLINRLRNHLSTVLPDYMVPAAFVRLDAIPLTPNGKLDRQALPPPDEEAFARQVYAAPQGETEIALATIWRELLGIEQVGRYDSFFALGGHSLLAVRMVERLRNLGLTLAVRDLFQHPVLSELAVTLGQHRAVVVPANVITPATTALTPAMLPLIDLTQVDIDRIIEQVPGGLANLQDIYALSPLQDGILFHHLLENEGDLYLLASEMAFTDRHCLDSYLTAVQQVVDRHDILRTAFIWQGVSAPAQVVWRQARLSVTELTLDPADGPVRDQLVQRFDPRQHRIDLSQAPLLRFVIAREEDGRWLVLQLQHHLIGDHTTLEVMNHEVQAYLAGQGNSLPDPVPFRNLVAQTRLGVSQAEHTRFFTDMLTGVDEPTLLFGVTEVHYDGSQVTELHRMLAAELNDRLRSQAKRLGVSLAALCHVAWAQVLSRISGQENVVFGTVLFGRMQAGEGADSGMGLFINTLPLRLDIDDTPVQESVRAAHNRLAGLLAHEHASLALAQRCSEVAGGTPLFNTLLNYRHNALPETSDEIISGIEFLGAQERTNYPFVLSVEDFGKSLGLTAQAVQPFDPENLCGYMQQALESLVVALEQTLEMPVRALEILPQAERKLLLETWNATATEYPDTWCIHQLFEQQVEKTPDAMALVYEEQTLSYAELNVRANRLAHQLIALGVVPDQRVAICVTRSLAMVVGLLAVLKAGGAYVPLDPSYPGERLAHILTDAAPAILLADNAGCVALGEETLADLIVLDPNSLPDQPDSNPQIPILTVQHLAYVIYTSGSTGTPKGVMVEHGSLLNLHGALTQRVFVNAPAPYRVSLNASISFDAALQNVLGLLNGYTLVIVPQDVRADSAAFLPFLATANLDVLDCTPMQLEMLLAAGLCQHKKALILLVGGEAISVQTWQTVADIPHLTAYNVYGPTECTVDATLACIEPAHPYPTIGRPLTNTRLYLLDNAGYPVPLGAVGELYIGGAGVARGYLNRPELTAERFLADPFSDTPNARMYRTGDLARYLPDGNLEFLGRNDQQVKIRGFRIEPGEIEARLTEHPAVHEALVLAVGEGQDKQLVAYVVAHADEGMANSLRAHLSVLLPDYMVPTAFVCLAAFPLTPNGKLDRRALPAPGEAAFAHQVYEAPQGETETALAVIWSELLGIEQISRRDNFFALGGHSLLAVRMVERLRNLGLTLAVRDLFQSPVLSELARTLGQYRAVAVPANVITPATTALTPAMLPLINLTQPEIDFIVGQVPGGLANIQDIYALSPLQDGILFHHLL</sequence>
<dbReference type="InterPro" id="IPR025110">
    <property type="entry name" value="AMP-bd_C"/>
</dbReference>
<dbReference type="InterPro" id="IPR020845">
    <property type="entry name" value="AMP-binding_CS"/>
</dbReference>
<evidence type="ECO:0000256" key="1">
    <source>
        <dbReference type="ARBA" id="ARBA00001957"/>
    </source>
</evidence>
<feature type="domain" description="Carrier" evidence="5">
    <location>
        <begin position="1711"/>
        <end position="1785"/>
    </location>
</feature>
<evidence type="ECO:0000256" key="2">
    <source>
        <dbReference type="ARBA" id="ARBA00006432"/>
    </source>
</evidence>
<dbReference type="Pfam" id="PF00501">
    <property type="entry name" value="AMP-binding"/>
    <property type="match status" value="4"/>
</dbReference>
<feature type="domain" description="Carrier" evidence="5">
    <location>
        <begin position="2769"/>
        <end position="2843"/>
    </location>
</feature>
<name>U7QQY6_PHOTE</name>
<dbReference type="Pfam" id="PF00668">
    <property type="entry name" value="Condensation"/>
    <property type="match status" value="3"/>
</dbReference>
<comment type="cofactor">
    <cofactor evidence="1">
        <name>pantetheine 4'-phosphate</name>
        <dbReference type="ChEBI" id="CHEBI:47942"/>
    </cofactor>
</comment>
<dbReference type="SMART" id="SM00823">
    <property type="entry name" value="PKS_PP"/>
    <property type="match status" value="4"/>
</dbReference>
<dbReference type="CDD" id="cd19544">
    <property type="entry name" value="E-C_NRPS"/>
    <property type="match status" value="2"/>
</dbReference>
<dbReference type="InterPro" id="IPR010071">
    <property type="entry name" value="AA_adenyl_dom"/>
</dbReference>
<feature type="non-terminal residue" evidence="6">
    <location>
        <position position="3981"/>
    </location>
</feature>
<dbReference type="GO" id="GO:0005737">
    <property type="term" value="C:cytoplasm"/>
    <property type="evidence" value="ECO:0007669"/>
    <property type="project" value="TreeGrafter"/>
</dbReference>
<accession>U7QQY6</accession>
<dbReference type="Gene3D" id="3.30.300.30">
    <property type="match status" value="4"/>
</dbReference>
<evidence type="ECO:0000259" key="5">
    <source>
        <dbReference type="PROSITE" id="PS50075"/>
    </source>
</evidence>
<dbReference type="InterPro" id="IPR020806">
    <property type="entry name" value="PKS_PP-bd"/>
</dbReference>
<comment type="caution">
    <text evidence="6">The sequence shown here is derived from an EMBL/GenBank/DDBJ whole genome shotgun (WGS) entry which is preliminary data.</text>
</comment>
<dbReference type="GO" id="GO:0031177">
    <property type="term" value="F:phosphopantetheine binding"/>
    <property type="evidence" value="ECO:0007669"/>
    <property type="project" value="InterPro"/>
</dbReference>
<organism evidence="6 7">
    <name type="scientific">Photorhabdus temperata J3</name>
    <dbReference type="NCBI Taxonomy" id="1389415"/>
    <lineage>
        <taxon>Bacteria</taxon>
        <taxon>Pseudomonadati</taxon>
        <taxon>Pseudomonadota</taxon>
        <taxon>Gammaproteobacteria</taxon>
        <taxon>Enterobacterales</taxon>
        <taxon>Morganellaceae</taxon>
        <taxon>Photorhabdus</taxon>
    </lineage>
</organism>
<dbReference type="Gene3D" id="1.10.1200.10">
    <property type="entry name" value="ACP-like"/>
    <property type="match status" value="4"/>
</dbReference>
<dbReference type="RefSeq" id="WP_023046633.1">
    <property type="nucleotide sequence ID" value="NZ_AXDT01000414.1"/>
</dbReference>
<dbReference type="FunFam" id="2.30.38.10:FF:000001">
    <property type="entry name" value="Non-ribosomal peptide synthetase PvdI"/>
    <property type="match status" value="4"/>
</dbReference>
<dbReference type="InterPro" id="IPR045851">
    <property type="entry name" value="AMP-bd_C_sf"/>
</dbReference>